<feature type="transmembrane region" description="Helical" evidence="1">
    <location>
        <begin position="111"/>
        <end position="128"/>
    </location>
</feature>
<dbReference type="AlphaFoldDB" id="A0A0B2V0N0"/>
<reference evidence="2 3" key="1">
    <citation type="submission" date="2014-11" db="EMBL/GenBank/DDBJ databases">
        <title>Genetic blueprint of the zoonotic pathogen Toxocara canis.</title>
        <authorList>
            <person name="Zhu X.-Q."/>
            <person name="Korhonen P.K."/>
            <person name="Cai H."/>
            <person name="Young N.D."/>
            <person name="Nejsum P."/>
            <person name="von Samson-Himmelstjerna G."/>
            <person name="Boag P.R."/>
            <person name="Tan P."/>
            <person name="Li Q."/>
            <person name="Min J."/>
            <person name="Yang Y."/>
            <person name="Wang X."/>
            <person name="Fang X."/>
            <person name="Hall R.S."/>
            <person name="Hofmann A."/>
            <person name="Sternberg P.W."/>
            <person name="Jex A.R."/>
            <person name="Gasser R.B."/>
        </authorList>
    </citation>
    <scope>NUCLEOTIDE SEQUENCE [LARGE SCALE GENOMIC DNA]</scope>
    <source>
        <strain evidence="2">PN_DK_2014</strain>
    </source>
</reference>
<dbReference type="EMBL" id="JPKZ01002887">
    <property type="protein sequence ID" value="KHN74650.1"/>
    <property type="molecule type" value="Genomic_DNA"/>
</dbReference>
<name>A0A0B2V0N0_TOXCA</name>
<sequence>MCGRPDESTTVVQQESKTIADRIRCALDETDGDNQVQPTGLWQPNDEVLLIPLESCLFGLKSSKDFSKSTMGTMPNRSNCKHTPCRTTNANDRNTLNDKKVDLVVVDFANMNVYIVSVGLLCAIFVRVRSS</sequence>
<keyword evidence="1" id="KW-1133">Transmembrane helix</keyword>
<comment type="caution">
    <text evidence="2">The sequence shown here is derived from an EMBL/GenBank/DDBJ whole genome shotgun (WGS) entry which is preliminary data.</text>
</comment>
<evidence type="ECO:0000313" key="2">
    <source>
        <dbReference type="EMBL" id="KHN74650.1"/>
    </source>
</evidence>
<keyword evidence="1" id="KW-0812">Transmembrane</keyword>
<proteinExistence type="predicted"/>
<protein>
    <submittedName>
        <fullName evidence="2">Uncharacterized protein</fullName>
    </submittedName>
</protein>
<keyword evidence="3" id="KW-1185">Reference proteome</keyword>
<dbReference type="Proteomes" id="UP000031036">
    <property type="component" value="Unassembled WGS sequence"/>
</dbReference>
<keyword evidence="1" id="KW-0472">Membrane</keyword>
<organism evidence="2 3">
    <name type="scientific">Toxocara canis</name>
    <name type="common">Canine roundworm</name>
    <dbReference type="NCBI Taxonomy" id="6265"/>
    <lineage>
        <taxon>Eukaryota</taxon>
        <taxon>Metazoa</taxon>
        <taxon>Ecdysozoa</taxon>
        <taxon>Nematoda</taxon>
        <taxon>Chromadorea</taxon>
        <taxon>Rhabditida</taxon>
        <taxon>Spirurina</taxon>
        <taxon>Ascaridomorpha</taxon>
        <taxon>Ascaridoidea</taxon>
        <taxon>Toxocaridae</taxon>
        <taxon>Toxocara</taxon>
    </lineage>
</organism>
<evidence type="ECO:0000256" key="1">
    <source>
        <dbReference type="SAM" id="Phobius"/>
    </source>
</evidence>
<accession>A0A0B2V0N0</accession>
<evidence type="ECO:0000313" key="3">
    <source>
        <dbReference type="Proteomes" id="UP000031036"/>
    </source>
</evidence>
<gene>
    <name evidence="2" type="ORF">Tcan_04784</name>
</gene>